<keyword evidence="4" id="KW-1185">Reference proteome</keyword>
<sequence>MAAELNTSPSIAHVAAERLWKFQLRKENKAILDELQDHENKRKSLLETNQKRFEAGEERILKLEAKIVQLEQEHNKKMEAWEKFKNEQRAQTAELKMQIRLFLQTRGILTEDEICKIMMDRVSMSSLENRAVVSSRRAILKTQNLVNRNSRSHCPTTNEEAVPQVTEVGLKAKAKEIPITKYQDTRRERKAIKQTIQVSRPTNTVEESKLPRLSQGRVQLKLYYEQADSIRSSSDISEEQLETEFVNSFIKGISNYKAREKLTGQLQQIHPSKQKKDGRVEILCSWAELGEAIKTFSSYGEKKPASRSKKQRTTTSRGPVQS</sequence>
<feature type="compositionally biased region" description="Polar residues" evidence="2">
    <location>
        <begin position="313"/>
        <end position="322"/>
    </location>
</feature>
<dbReference type="OrthoDB" id="3530645at2759"/>
<accession>A0A420HMQ4</accession>
<name>A0A420HMQ4_9PEZI</name>
<comment type="caution">
    <text evidence="3">The sequence shown here is derived from an EMBL/GenBank/DDBJ whole genome shotgun (WGS) entry which is preliminary data.</text>
</comment>
<evidence type="ECO:0000256" key="1">
    <source>
        <dbReference type="SAM" id="Coils"/>
    </source>
</evidence>
<organism evidence="3 4">
    <name type="scientific">Erysiphe neolycopersici</name>
    <dbReference type="NCBI Taxonomy" id="212602"/>
    <lineage>
        <taxon>Eukaryota</taxon>
        <taxon>Fungi</taxon>
        <taxon>Dikarya</taxon>
        <taxon>Ascomycota</taxon>
        <taxon>Pezizomycotina</taxon>
        <taxon>Leotiomycetes</taxon>
        <taxon>Erysiphales</taxon>
        <taxon>Erysiphaceae</taxon>
        <taxon>Erysiphe</taxon>
    </lineage>
</organism>
<feature type="region of interest" description="Disordered" evidence="2">
    <location>
        <begin position="297"/>
        <end position="322"/>
    </location>
</feature>
<evidence type="ECO:0000313" key="3">
    <source>
        <dbReference type="EMBL" id="RKF58724.1"/>
    </source>
</evidence>
<evidence type="ECO:0000256" key="2">
    <source>
        <dbReference type="SAM" id="MobiDB-lite"/>
    </source>
</evidence>
<proteinExistence type="predicted"/>
<evidence type="ECO:0000313" key="4">
    <source>
        <dbReference type="Proteomes" id="UP000286134"/>
    </source>
</evidence>
<gene>
    <name evidence="3" type="ORF">OnM2_065031</name>
</gene>
<keyword evidence="1" id="KW-0175">Coiled coil</keyword>
<dbReference type="EMBL" id="MCFK01006595">
    <property type="protein sequence ID" value="RKF58724.1"/>
    <property type="molecule type" value="Genomic_DNA"/>
</dbReference>
<protein>
    <submittedName>
        <fullName evidence="3">Uncharacterized protein</fullName>
    </submittedName>
</protein>
<dbReference type="AlphaFoldDB" id="A0A420HMQ4"/>
<reference evidence="3 4" key="1">
    <citation type="journal article" date="2018" name="BMC Genomics">
        <title>Comparative genome analyses reveal sequence features reflecting distinct modes of host-adaptation between dicot and monocot powdery mildew.</title>
        <authorList>
            <person name="Wu Y."/>
            <person name="Ma X."/>
            <person name="Pan Z."/>
            <person name="Kale S.D."/>
            <person name="Song Y."/>
            <person name="King H."/>
            <person name="Zhang Q."/>
            <person name="Presley C."/>
            <person name="Deng X."/>
            <person name="Wei C.I."/>
            <person name="Xiao S."/>
        </authorList>
    </citation>
    <scope>NUCLEOTIDE SEQUENCE [LARGE SCALE GENOMIC DNA]</scope>
    <source>
        <strain evidence="3">UMSG2</strain>
    </source>
</reference>
<dbReference type="Proteomes" id="UP000286134">
    <property type="component" value="Unassembled WGS sequence"/>
</dbReference>
<feature type="coiled-coil region" evidence="1">
    <location>
        <begin position="21"/>
        <end position="87"/>
    </location>
</feature>